<feature type="domain" description="HTH cro/C1-type" evidence="1">
    <location>
        <begin position="26"/>
        <end position="69"/>
    </location>
</feature>
<comment type="caution">
    <text evidence="2">The sequence shown here is derived from an EMBL/GenBank/DDBJ whole genome shotgun (WGS) entry which is preliminary data.</text>
</comment>
<dbReference type="Pfam" id="PF13443">
    <property type="entry name" value="HTH_26"/>
    <property type="match status" value="1"/>
</dbReference>
<evidence type="ECO:0000313" key="3">
    <source>
        <dbReference type="Proteomes" id="UP001464891"/>
    </source>
</evidence>
<dbReference type="EMBL" id="JAMPKM010000019">
    <property type="protein sequence ID" value="MEP0820061.1"/>
    <property type="molecule type" value="Genomic_DNA"/>
</dbReference>
<sequence>MIPANSPDYTHQLRSLMQPMGVSSFKALAQKADVSEWQVRQLRQGRATQMRAEALIKLSQALKISLPELISTFSQVALEPEVRPVLPTVSETGLEAELVAVKLEYERSQAQLAQQREALWQEFQQSVLQAIESWLLQWPTAAYAAQQNPQAPAVRLLPLLRPIETLLQQWGIEAIAEVGMELPYDPTQHQLMEGIAQPGDRVRVRYTGYRQEGKLLYRAKVSPVVADKP</sequence>
<keyword evidence="3" id="KW-1185">Reference proteome</keyword>
<organism evidence="2 3">
    <name type="scientific">Trichocoleus desertorum GB2-A4</name>
    <dbReference type="NCBI Taxonomy" id="2933944"/>
    <lineage>
        <taxon>Bacteria</taxon>
        <taxon>Bacillati</taxon>
        <taxon>Cyanobacteriota</taxon>
        <taxon>Cyanophyceae</taxon>
        <taxon>Leptolyngbyales</taxon>
        <taxon>Trichocoleusaceae</taxon>
        <taxon>Trichocoleus</taxon>
    </lineage>
</organism>
<accession>A0ABV0JE58</accession>
<dbReference type="InterPro" id="IPR010982">
    <property type="entry name" value="Lambda_DNA-bd_dom_sf"/>
</dbReference>
<dbReference type="RefSeq" id="WP_190437129.1">
    <property type="nucleotide sequence ID" value="NZ_JAMPKM010000019.1"/>
</dbReference>
<evidence type="ECO:0000259" key="1">
    <source>
        <dbReference type="PROSITE" id="PS50943"/>
    </source>
</evidence>
<evidence type="ECO:0000313" key="2">
    <source>
        <dbReference type="EMBL" id="MEP0820061.1"/>
    </source>
</evidence>
<name>A0ABV0JE58_9CYAN</name>
<dbReference type="Proteomes" id="UP001464891">
    <property type="component" value="Unassembled WGS sequence"/>
</dbReference>
<proteinExistence type="predicted"/>
<dbReference type="SUPFAM" id="SSF47413">
    <property type="entry name" value="lambda repressor-like DNA-binding domains"/>
    <property type="match status" value="1"/>
</dbReference>
<dbReference type="PROSITE" id="PS50943">
    <property type="entry name" value="HTH_CROC1"/>
    <property type="match status" value="1"/>
</dbReference>
<dbReference type="InterPro" id="IPR001387">
    <property type="entry name" value="Cro/C1-type_HTH"/>
</dbReference>
<protein>
    <submittedName>
        <fullName evidence="2">Helix-turn-helix transcriptional regulator</fullName>
    </submittedName>
</protein>
<gene>
    <name evidence="2" type="ORF">NC998_23430</name>
</gene>
<reference evidence="2 3" key="1">
    <citation type="submission" date="2022-04" db="EMBL/GenBank/DDBJ databases">
        <title>Positive selection, recombination, and allopatry shape intraspecific diversity of widespread and dominant cyanobacteria.</title>
        <authorList>
            <person name="Wei J."/>
            <person name="Shu W."/>
            <person name="Hu C."/>
        </authorList>
    </citation>
    <scope>NUCLEOTIDE SEQUENCE [LARGE SCALE GENOMIC DNA]</scope>
    <source>
        <strain evidence="2 3">GB2-A4</strain>
    </source>
</reference>
<dbReference type="Gene3D" id="1.10.260.40">
    <property type="entry name" value="lambda repressor-like DNA-binding domains"/>
    <property type="match status" value="1"/>
</dbReference>